<dbReference type="GO" id="GO:0005576">
    <property type="term" value="C:extracellular region"/>
    <property type="evidence" value="ECO:0007669"/>
    <property type="project" value="TreeGrafter"/>
</dbReference>
<reference evidence="7" key="1">
    <citation type="submission" date="2023-03" db="EMBL/GenBank/DDBJ databases">
        <title>Massive genome expansion in bonnet fungi (Mycena s.s.) driven by repeated elements and novel gene families across ecological guilds.</title>
        <authorList>
            <consortium name="Lawrence Berkeley National Laboratory"/>
            <person name="Harder C.B."/>
            <person name="Miyauchi S."/>
            <person name="Viragh M."/>
            <person name="Kuo A."/>
            <person name="Thoen E."/>
            <person name="Andreopoulos B."/>
            <person name="Lu D."/>
            <person name="Skrede I."/>
            <person name="Drula E."/>
            <person name="Henrissat B."/>
            <person name="Morin E."/>
            <person name="Kohler A."/>
            <person name="Barry K."/>
            <person name="LaButti K."/>
            <person name="Morin E."/>
            <person name="Salamov A."/>
            <person name="Lipzen A."/>
            <person name="Mereny Z."/>
            <person name="Hegedus B."/>
            <person name="Baldrian P."/>
            <person name="Stursova M."/>
            <person name="Weitz H."/>
            <person name="Taylor A."/>
            <person name="Grigoriev I.V."/>
            <person name="Nagy L.G."/>
            <person name="Martin F."/>
            <person name="Kauserud H."/>
        </authorList>
    </citation>
    <scope>NUCLEOTIDE SEQUENCE</scope>
    <source>
        <strain evidence="7">CBHHK200</strain>
    </source>
</reference>
<sequence>MLPWNFIAGALKVFVLLRTVAGGSVDKQNQTSEANSCNGTKIVVQDRPVESFPLFDRPTSTIMRYRSQRAVNLGSWFVHEQWMTPSLFINAAGAKLSELDIASGGDSPNCARQMLEDHWKTFITAKDFSDLASKGINTVRLPIGYWSLGPEFCQGTPFSPFADVYHNSWSFIVQAIKMAADFEIGVLVDLHGAVGSQNGQPHSGISNKHAGLFDSETNMDKTIDVLTFLTEKLCNVTNVIGIQVLNEPQDDPGLIDFYIRAISEMRRVPGAESFPIYIHDAFNLEKFSDFVSQRSDFIVQDHHSYFVFTSQDEKKSASQHTEDIRTSILRSLFSASKNERGNLIVGEWSCALTPESLSMESDQVAAREKFCKAQLDVYSSATAGWSFWSYKKEDCDNGWCFTAALGTALPPDFFSYRQSCDSLGSNGGLINLRSFDAFAPNMTQDLDMKRSTTPFHHRLATIHYYRLRRLDTDSNMTAEEQSETKGYEDGFLTAKQFCEHDGSRLGFIGQFIDDSIKALGPTVVQSGTEPDYIAGFTRGLSDGEGSS</sequence>
<evidence type="ECO:0000256" key="3">
    <source>
        <dbReference type="ARBA" id="ARBA00023295"/>
    </source>
</evidence>
<evidence type="ECO:0000313" key="8">
    <source>
        <dbReference type="Proteomes" id="UP001218188"/>
    </source>
</evidence>
<dbReference type="GO" id="GO:0005737">
    <property type="term" value="C:cytoplasm"/>
    <property type="evidence" value="ECO:0007669"/>
    <property type="project" value="UniProtKB-ARBA"/>
</dbReference>
<evidence type="ECO:0000259" key="6">
    <source>
        <dbReference type="Pfam" id="PF00150"/>
    </source>
</evidence>
<dbReference type="GO" id="GO:0009986">
    <property type="term" value="C:cell surface"/>
    <property type="evidence" value="ECO:0007669"/>
    <property type="project" value="TreeGrafter"/>
</dbReference>
<feature type="domain" description="Glycoside hydrolase family 5" evidence="6">
    <location>
        <begin position="116"/>
        <end position="392"/>
    </location>
</feature>
<evidence type="ECO:0000313" key="7">
    <source>
        <dbReference type="EMBL" id="KAJ7046654.1"/>
    </source>
</evidence>
<protein>
    <submittedName>
        <fullName evidence="7">Glycoside hydrolase</fullName>
    </submittedName>
</protein>
<dbReference type="InterPro" id="IPR017853">
    <property type="entry name" value="GH"/>
</dbReference>
<feature type="signal peptide" evidence="5">
    <location>
        <begin position="1"/>
        <end position="22"/>
    </location>
</feature>
<comment type="caution">
    <text evidence="7">The sequence shown here is derived from an EMBL/GenBank/DDBJ whole genome shotgun (WGS) entry which is preliminary data.</text>
</comment>
<accession>A0AAD6THE2</accession>
<evidence type="ECO:0000256" key="5">
    <source>
        <dbReference type="SAM" id="SignalP"/>
    </source>
</evidence>
<dbReference type="GO" id="GO:0046557">
    <property type="term" value="F:glucan endo-1,6-beta-glucosidase activity"/>
    <property type="evidence" value="ECO:0007669"/>
    <property type="project" value="TreeGrafter"/>
</dbReference>
<dbReference type="InterPro" id="IPR001547">
    <property type="entry name" value="Glyco_hydro_5"/>
</dbReference>
<proteinExistence type="inferred from homology"/>
<name>A0AAD6THE2_9AGAR</name>
<keyword evidence="3 4" id="KW-0326">Glycosidase</keyword>
<keyword evidence="5" id="KW-0732">Signal</keyword>
<dbReference type="PANTHER" id="PTHR31297:SF43">
    <property type="entry name" value="GLUCAN 1,3-BETA-GLUCOSIDASE 3"/>
    <property type="match status" value="1"/>
</dbReference>
<evidence type="ECO:0000256" key="1">
    <source>
        <dbReference type="ARBA" id="ARBA00005641"/>
    </source>
</evidence>
<evidence type="ECO:0000256" key="2">
    <source>
        <dbReference type="ARBA" id="ARBA00022801"/>
    </source>
</evidence>
<dbReference type="AlphaFoldDB" id="A0AAD6THE2"/>
<dbReference type="SUPFAM" id="SSF51445">
    <property type="entry name" value="(Trans)glycosidases"/>
    <property type="match status" value="1"/>
</dbReference>
<dbReference type="Gene3D" id="3.20.20.80">
    <property type="entry name" value="Glycosidases"/>
    <property type="match status" value="1"/>
</dbReference>
<evidence type="ECO:0000256" key="4">
    <source>
        <dbReference type="RuleBase" id="RU361153"/>
    </source>
</evidence>
<gene>
    <name evidence="7" type="ORF">C8F04DRAFT_1023356</name>
</gene>
<keyword evidence="2 4" id="KW-0378">Hydrolase</keyword>
<dbReference type="InterPro" id="IPR050386">
    <property type="entry name" value="Glycosyl_hydrolase_5"/>
</dbReference>
<dbReference type="GO" id="GO:0009251">
    <property type="term" value="P:glucan catabolic process"/>
    <property type="evidence" value="ECO:0007669"/>
    <property type="project" value="TreeGrafter"/>
</dbReference>
<organism evidence="7 8">
    <name type="scientific">Mycena alexandri</name>
    <dbReference type="NCBI Taxonomy" id="1745969"/>
    <lineage>
        <taxon>Eukaryota</taxon>
        <taxon>Fungi</taxon>
        <taxon>Dikarya</taxon>
        <taxon>Basidiomycota</taxon>
        <taxon>Agaricomycotina</taxon>
        <taxon>Agaricomycetes</taxon>
        <taxon>Agaricomycetidae</taxon>
        <taxon>Agaricales</taxon>
        <taxon>Marasmiineae</taxon>
        <taxon>Mycenaceae</taxon>
        <taxon>Mycena</taxon>
    </lineage>
</organism>
<dbReference type="EMBL" id="JARJCM010000002">
    <property type="protein sequence ID" value="KAJ7046654.1"/>
    <property type="molecule type" value="Genomic_DNA"/>
</dbReference>
<dbReference type="Pfam" id="PF00150">
    <property type="entry name" value="Cellulase"/>
    <property type="match status" value="1"/>
</dbReference>
<dbReference type="PANTHER" id="PTHR31297">
    <property type="entry name" value="GLUCAN ENDO-1,6-BETA-GLUCOSIDASE B"/>
    <property type="match status" value="1"/>
</dbReference>
<feature type="chain" id="PRO_5042294895" evidence="5">
    <location>
        <begin position="23"/>
        <end position="547"/>
    </location>
</feature>
<dbReference type="FunFam" id="3.20.20.80:FF:000100">
    <property type="entry name" value="Glycoside hydrolase superfamily"/>
    <property type="match status" value="1"/>
</dbReference>
<keyword evidence="8" id="KW-1185">Reference proteome</keyword>
<comment type="similarity">
    <text evidence="1 4">Belongs to the glycosyl hydrolase 5 (cellulase A) family.</text>
</comment>
<dbReference type="Proteomes" id="UP001218188">
    <property type="component" value="Unassembled WGS sequence"/>
</dbReference>